<proteinExistence type="predicted"/>
<evidence type="ECO:0000313" key="2">
    <source>
        <dbReference type="Proteomes" id="UP000176498"/>
    </source>
</evidence>
<name>A0A1G1XSW5_9BACT</name>
<gene>
    <name evidence="1" type="ORF">A2Y82_04670</name>
</gene>
<reference evidence="1 2" key="1">
    <citation type="journal article" date="2016" name="Nat. Commun.">
        <title>Thousands of microbial genomes shed light on interconnected biogeochemical processes in an aquifer system.</title>
        <authorList>
            <person name="Anantharaman K."/>
            <person name="Brown C.T."/>
            <person name="Hug L.A."/>
            <person name="Sharon I."/>
            <person name="Castelle C.J."/>
            <person name="Probst A.J."/>
            <person name="Thomas B.C."/>
            <person name="Singh A."/>
            <person name="Wilkins M.J."/>
            <person name="Karaoz U."/>
            <person name="Brodie E.L."/>
            <person name="Williams K.H."/>
            <person name="Hubbard S.S."/>
            <person name="Banfield J.F."/>
        </authorList>
    </citation>
    <scope>NUCLEOTIDE SEQUENCE [LARGE SCALE GENOMIC DNA]</scope>
</reference>
<dbReference type="AlphaFoldDB" id="A0A1G1XSW5"/>
<dbReference type="Proteomes" id="UP000176498">
    <property type="component" value="Unassembled WGS sequence"/>
</dbReference>
<dbReference type="EMBL" id="MHHZ01000004">
    <property type="protein sequence ID" value="OGY42407.1"/>
    <property type="molecule type" value="Genomic_DNA"/>
</dbReference>
<evidence type="ECO:0000313" key="1">
    <source>
        <dbReference type="EMBL" id="OGY42407.1"/>
    </source>
</evidence>
<organism evidence="1 2">
    <name type="scientific">Candidatus Buchananbacteria bacterium RBG_13_36_9</name>
    <dbReference type="NCBI Taxonomy" id="1797530"/>
    <lineage>
        <taxon>Bacteria</taxon>
        <taxon>Candidatus Buchananiibacteriota</taxon>
    </lineage>
</organism>
<sequence length="82" mass="9561">MPITKLNEQIEVITKFTKQGAQPAVFKYAGKKWVVEKINLVYEKKTGDGKLVYFSVTSQGNYFKLVFETNNLKWRIGEVYHE</sequence>
<protein>
    <submittedName>
        <fullName evidence="1">Uncharacterized protein</fullName>
    </submittedName>
</protein>
<accession>A0A1G1XSW5</accession>
<comment type="caution">
    <text evidence="1">The sequence shown here is derived from an EMBL/GenBank/DDBJ whole genome shotgun (WGS) entry which is preliminary data.</text>
</comment>